<dbReference type="PANTHER" id="PTHR47959:SF13">
    <property type="entry name" value="ATP-DEPENDENT RNA HELICASE RHLE"/>
    <property type="match status" value="1"/>
</dbReference>
<organism evidence="12 13">
    <name type="scientific">Pseudaquabacterium rugosum</name>
    <dbReference type="NCBI Taxonomy" id="2984194"/>
    <lineage>
        <taxon>Bacteria</taxon>
        <taxon>Pseudomonadati</taxon>
        <taxon>Pseudomonadota</taxon>
        <taxon>Betaproteobacteria</taxon>
        <taxon>Burkholderiales</taxon>
        <taxon>Sphaerotilaceae</taxon>
        <taxon>Pseudaquabacterium</taxon>
    </lineage>
</organism>
<comment type="caution">
    <text evidence="12">The sequence shown here is derived from an EMBL/GenBank/DDBJ whole genome shotgun (WGS) entry which is preliminary data.</text>
</comment>
<feature type="domain" description="Helicase ATP-binding" evidence="9">
    <location>
        <begin position="32"/>
        <end position="208"/>
    </location>
</feature>
<accession>A0ABU9BEY8</accession>
<feature type="compositionally biased region" description="Low complexity" evidence="8">
    <location>
        <begin position="394"/>
        <end position="423"/>
    </location>
</feature>
<keyword evidence="1 7" id="KW-0547">Nucleotide-binding</keyword>
<keyword evidence="4 7" id="KW-0067">ATP-binding</keyword>
<dbReference type="SMART" id="SM00487">
    <property type="entry name" value="DEXDc"/>
    <property type="match status" value="1"/>
</dbReference>
<feature type="compositionally biased region" description="Low complexity" evidence="8">
    <location>
        <begin position="471"/>
        <end position="489"/>
    </location>
</feature>
<evidence type="ECO:0000256" key="2">
    <source>
        <dbReference type="ARBA" id="ARBA00022801"/>
    </source>
</evidence>
<dbReference type="InterPro" id="IPR027417">
    <property type="entry name" value="P-loop_NTPase"/>
</dbReference>
<feature type="short sequence motif" description="Q motif" evidence="6">
    <location>
        <begin position="1"/>
        <end position="29"/>
    </location>
</feature>
<feature type="domain" description="Helicase C-terminal" evidence="10">
    <location>
        <begin position="234"/>
        <end position="386"/>
    </location>
</feature>
<keyword evidence="13" id="KW-1185">Reference proteome</keyword>
<dbReference type="Gene3D" id="3.40.50.300">
    <property type="entry name" value="P-loop containing nucleotide triphosphate hydrolases"/>
    <property type="match status" value="2"/>
</dbReference>
<gene>
    <name evidence="12" type="ORF">AACH11_16450</name>
</gene>
<evidence type="ECO:0000256" key="4">
    <source>
        <dbReference type="ARBA" id="ARBA00022840"/>
    </source>
</evidence>
<proteinExistence type="inferred from homology"/>
<dbReference type="PROSITE" id="PS00039">
    <property type="entry name" value="DEAD_ATP_HELICASE"/>
    <property type="match status" value="1"/>
</dbReference>
<dbReference type="CDD" id="cd18787">
    <property type="entry name" value="SF2_C_DEAD"/>
    <property type="match status" value="1"/>
</dbReference>
<dbReference type="InterPro" id="IPR000629">
    <property type="entry name" value="RNA-helicase_DEAD-box_CS"/>
</dbReference>
<evidence type="ECO:0000259" key="10">
    <source>
        <dbReference type="PROSITE" id="PS51194"/>
    </source>
</evidence>
<sequence>MSFAELGLQPALARAASAEGWATPTPAQQAAIPALLAGRDLLLQSRTGSGKTAAYALPLLQQWLEGTPRAPRPTRGLVLVPTRELALQVAELLRGLAHALPGLAKVALAFGGVSINPQLMGLRGGADIMVATPGRLLDIVRHNGLRLDDVATLVLDEADRLLDLGFADELQQVLALLPARRQTALCSATFPDSVQRLAEGLLRDPVEVRLSAAQTRPDIRQRAICVDTARRTALLRQLLAEHATQAGEHGDQRALVFVASQHGAEHVADKLRRHGLSAEAFHGGRSQGARTDLLDAFKDGDIRVLLATDMAARGLHIDALPLVVNYDLPRAAEDYVHRIGRTGRAGGHGDAISFITPETEGHFRLIEKRQGLRVTRETVAGFEPVAAAPQASATPVALGGADPSAEAADAALEPTAEAATAHAEPARTGHGTGLDPMGGVKGKRPSKKDKARAEAASASAAADGAGGRSAAGGARRAPEASARPRAPGTPGLPPLRRPRGR</sequence>
<dbReference type="RefSeq" id="WP_341375339.1">
    <property type="nucleotide sequence ID" value="NZ_JBBUTF010000015.1"/>
</dbReference>
<dbReference type="PROSITE" id="PS51195">
    <property type="entry name" value="Q_MOTIF"/>
    <property type="match status" value="1"/>
</dbReference>
<dbReference type="CDD" id="cd00268">
    <property type="entry name" value="DEADc"/>
    <property type="match status" value="1"/>
</dbReference>
<evidence type="ECO:0000256" key="7">
    <source>
        <dbReference type="RuleBase" id="RU000492"/>
    </source>
</evidence>
<dbReference type="InterPro" id="IPR044742">
    <property type="entry name" value="DEAD/DEAH_RhlB"/>
</dbReference>
<protein>
    <submittedName>
        <fullName evidence="12">DEAD/DEAH box helicase</fullName>
        <ecNumber evidence="12">3.6.4.-</ecNumber>
    </submittedName>
</protein>
<dbReference type="InterPro" id="IPR050079">
    <property type="entry name" value="DEAD_box_RNA_helicase"/>
</dbReference>
<feature type="domain" description="DEAD-box RNA helicase Q" evidence="11">
    <location>
        <begin position="1"/>
        <end position="29"/>
    </location>
</feature>
<reference evidence="12 13" key="1">
    <citation type="submission" date="2024-04" db="EMBL/GenBank/DDBJ databases">
        <title>Novel species of the genus Ideonella isolated from streams.</title>
        <authorList>
            <person name="Lu H."/>
        </authorList>
    </citation>
    <scope>NUCLEOTIDE SEQUENCE [LARGE SCALE GENOMIC DNA]</scope>
    <source>
        <strain evidence="12 13">BYS139W</strain>
    </source>
</reference>
<dbReference type="InterPro" id="IPR011545">
    <property type="entry name" value="DEAD/DEAH_box_helicase_dom"/>
</dbReference>
<dbReference type="Proteomes" id="UP001368500">
    <property type="component" value="Unassembled WGS sequence"/>
</dbReference>
<keyword evidence="3 7" id="KW-0347">Helicase</keyword>
<dbReference type="Pfam" id="PF00270">
    <property type="entry name" value="DEAD"/>
    <property type="match status" value="1"/>
</dbReference>
<keyword evidence="2 7" id="KW-0378">Hydrolase</keyword>
<evidence type="ECO:0000259" key="11">
    <source>
        <dbReference type="PROSITE" id="PS51195"/>
    </source>
</evidence>
<feature type="compositionally biased region" description="Basic residues" evidence="8">
    <location>
        <begin position="441"/>
        <end position="450"/>
    </location>
</feature>
<dbReference type="EC" id="3.6.4.-" evidence="12"/>
<dbReference type="InterPro" id="IPR014014">
    <property type="entry name" value="RNA_helicase_DEAD_Q_motif"/>
</dbReference>
<evidence type="ECO:0000256" key="5">
    <source>
        <dbReference type="ARBA" id="ARBA00038437"/>
    </source>
</evidence>
<dbReference type="InterPro" id="IPR001650">
    <property type="entry name" value="Helicase_C-like"/>
</dbReference>
<feature type="compositionally biased region" description="Low complexity" evidence="8">
    <location>
        <begin position="454"/>
        <end position="463"/>
    </location>
</feature>
<evidence type="ECO:0000256" key="8">
    <source>
        <dbReference type="SAM" id="MobiDB-lite"/>
    </source>
</evidence>
<dbReference type="SUPFAM" id="SSF52540">
    <property type="entry name" value="P-loop containing nucleoside triphosphate hydrolases"/>
    <property type="match status" value="1"/>
</dbReference>
<evidence type="ECO:0000256" key="3">
    <source>
        <dbReference type="ARBA" id="ARBA00022806"/>
    </source>
</evidence>
<evidence type="ECO:0000256" key="1">
    <source>
        <dbReference type="ARBA" id="ARBA00022741"/>
    </source>
</evidence>
<dbReference type="PROSITE" id="PS51194">
    <property type="entry name" value="HELICASE_CTER"/>
    <property type="match status" value="1"/>
</dbReference>
<evidence type="ECO:0000313" key="13">
    <source>
        <dbReference type="Proteomes" id="UP001368500"/>
    </source>
</evidence>
<evidence type="ECO:0000256" key="6">
    <source>
        <dbReference type="PROSITE-ProRule" id="PRU00552"/>
    </source>
</evidence>
<evidence type="ECO:0000259" key="9">
    <source>
        <dbReference type="PROSITE" id="PS51192"/>
    </source>
</evidence>
<name>A0ABU9BEY8_9BURK</name>
<dbReference type="InterPro" id="IPR014001">
    <property type="entry name" value="Helicase_ATP-bd"/>
</dbReference>
<dbReference type="PANTHER" id="PTHR47959">
    <property type="entry name" value="ATP-DEPENDENT RNA HELICASE RHLE-RELATED"/>
    <property type="match status" value="1"/>
</dbReference>
<dbReference type="EMBL" id="JBBUTF010000015">
    <property type="protein sequence ID" value="MEK8027555.1"/>
    <property type="molecule type" value="Genomic_DNA"/>
</dbReference>
<dbReference type="GO" id="GO:0016787">
    <property type="term" value="F:hydrolase activity"/>
    <property type="evidence" value="ECO:0007669"/>
    <property type="project" value="UniProtKB-KW"/>
</dbReference>
<dbReference type="GO" id="GO:0004386">
    <property type="term" value="F:helicase activity"/>
    <property type="evidence" value="ECO:0007669"/>
    <property type="project" value="UniProtKB-KW"/>
</dbReference>
<feature type="region of interest" description="Disordered" evidence="8">
    <location>
        <begin position="394"/>
        <end position="501"/>
    </location>
</feature>
<evidence type="ECO:0000313" key="12">
    <source>
        <dbReference type="EMBL" id="MEK8027555.1"/>
    </source>
</evidence>
<dbReference type="PROSITE" id="PS51192">
    <property type="entry name" value="HELICASE_ATP_BIND_1"/>
    <property type="match status" value="1"/>
</dbReference>
<dbReference type="Pfam" id="PF00271">
    <property type="entry name" value="Helicase_C"/>
    <property type="match status" value="1"/>
</dbReference>
<dbReference type="SMART" id="SM00490">
    <property type="entry name" value="HELICc"/>
    <property type="match status" value="1"/>
</dbReference>
<comment type="similarity">
    <text evidence="5 7">Belongs to the DEAD box helicase family.</text>
</comment>